<dbReference type="PATRIC" id="fig|1299334.3.peg.9632"/>
<sequence>MSAFVMFSSMAGLVGSSGQANYAAATRFWTRWRAPAANGLPAMSLGWGLWEQASAMTGQLGDVDFAGSRATAW</sequence>
<dbReference type="InterPro" id="IPR013968">
    <property type="entry name" value="PKS_KR"/>
</dbReference>
<reference evidence="3" key="1">
    <citation type="submission" date="2014-01" db="EMBL/GenBank/DDBJ databases">
        <authorList>
            <person name="Brown-Elliot B."/>
            <person name="Wallace R."/>
            <person name="Lenaerts A."/>
            <person name="Ordway D."/>
            <person name="DeGroote M.A."/>
            <person name="Parker T."/>
            <person name="Sizemore C."/>
            <person name="Tallon L.J."/>
            <person name="Sadzewicz L.K."/>
            <person name="Sengamalay N."/>
            <person name="Fraser C.M."/>
            <person name="Hine E."/>
            <person name="Shefchek K.A."/>
            <person name="Das S.P."/>
            <person name="Tettelin H."/>
        </authorList>
    </citation>
    <scope>NUCLEOTIDE SEQUENCE [LARGE SCALE GENOMIC DNA]</scope>
    <source>
        <strain evidence="3">4042</strain>
    </source>
</reference>
<dbReference type="PANTHER" id="PTHR43775">
    <property type="entry name" value="FATTY ACID SYNTHASE"/>
    <property type="match status" value="1"/>
</dbReference>
<evidence type="ECO:0000259" key="2">
    <source>
        <dbReference type="Pfam" id="PF08659"/>
    </source>
</evidence>
<dbReference type="AlphaFoldDB" id="X7YP81"/>
<name>X7YP81_MYCXE</name>
<dbReference type="GO" id="GO:0004312">
    <property type="term" value="F:fatty acid synthase activity"/>
    <property type="evidence" value="ECO:0007669"/>
    <property type="project" value="TreeGrafter"/>
</dbReference>
<proteinExistence type="predicted"/>
<accession>X7YP81</accession>
<evidence type="ECO:0000313" key="3">
    <source>
        <dbReference type="EMBL" id="EUA08205.1"/>
    </source>
</evidence>
<dbReference type="InterPro" id="IPR036291">
    <property type="entry name" value="NAD(P)-bd_dom_sf"/>
</dbReference>
<keyword evidence="1" id="KW-0808">Transferase</keyword>
<feature type="domain" description="Ketoreductase (KR)" evidence="2">
    <location>
        <begin position="3"/>
        <end position="51"/>
    </location>
</feature>
<protein>
    <submittedName>
        <fullName evidence="3">Short chain dehydrogenase family protein</fullName>
    </submittedName>
</protein>
<dbReference type="Pfam" id="PF08659">
    <property type="entry name" value="KR"/>
    <property type="match status" value="1"/>
</dbReference>
<evidence type="ECO:0000256" key="1">
    <source>
        <dbReference type="ARBA" id="ARBA00022679"/>
    </source>
</evidence>
<dbReference type="InterPro" id="IPR050091">
    <property type="entry name" value="PKS_NRPS_Biosynth_Enz"/>
</dbReference>
<organism evidence="3">
    <name type="scientific">Mycobacterium xenopi 4042</name>
    <dbReference type="NCBI Taxonomy" id="1299334"/>
    <lineage>
        <taxon>Bacteria</taxon>
        <taxon>Bacillati</taxon>
        <taxon>Actinomycetota</taxon>
        <taxon>Actinomycetes</taxon>
        <taxon>Mycobacteriales</taxon>
        <taxon>Mycobacteriaceae</taxon>
        <taxon>Mycobacterium</taxon>
    </lineage>
</organism>
<gene>
    <name evidence="3" type="ORF">I553_4038</name>
</gene>
<comment type="caution">
    <text evidence="3">The sequence shown here is derived from an EMBL/GenBank/DDBJ whole genome shotgun (WGS) entry which is preliminary data.</text>
</comment>
<dbReference type="PANTHER" id="PTHR43775:SF51">
    <property type="entry name" value="INACTIVE PHENOLPHTHIOCEROL SYNTHESIS POLYKETIDE SYNTHASE TYPE I PKS1-RELATED"/>
    <property type="match status" value="1"/>
</dbReference>
<dbReference type="EMBL" id="JAOB01000091">
    <property type="protein sequence ID" value="EUA08205.1"/>
    <property type="molecule type" value="Genomic_DNA"/>
</dbReference>
<dbReference type="SUPFAM" id="SSF51735">
    <property type="entry name" value="NAD(P)-binding Rossmann-fold domains"/>
    <property type="match status" value="1"/>
</dbReference>
<dbReference type="Gene3D" id="3.40.50.720">
    <property type="entry name" value="NAD(P)-binding Rossmann-like Domain"/>
    <property type="match status" value="1"/>
</dbReference>
<dbReference type="GO" id="GO:0006633">
    <property type="term" value="P:fatty acid biosynthetic process"/>
    <property type="evidence" value="ECO:0007669"/>
    <property type="project" value="TreeGrafter"/>
</dbReference>